<evidence type="ECO:0000256" key="4">
    <source>
        <dbReference type="ARBA" id="ARBA00022777"/>
    </source>
</evidence>
<feature type="binding site" evidence="7">
    <location>
        <position position="140"/>
    </location>
    <ligand>
        <name>substrate</name>
    </ligand>
</feature>
<evidence type="ECO:0000256" key="2">
    <source>
        <dbReference type="ARBA" id="ARBA00022679"/>
    </source>
</evidence>
<dbReference type="AlphaFoldDB" id="A0A1F7RBG2"/>
<dbReference type="PRINTS" id="PR01100">
    <property type="entry name" value="SHIKIMTKNASE"/>
</dbReference>
<keyword evidence="4 7" id="KW-0418">Kinase</keyword>
<accession>A0A1F7RBG2</accession>
<comment type="subcellular location">
    <subcellularLocation>
        <location evidence="7">Cytoplasm</location>
    </subcellularLocation>
</comment>
<feature type="binding site" evidence="7">
    <location>
        <position position="37"/>
    </location>
    <ligand>
        <name>substrate</name>
    </ligand>
</feature>
<name>A0A1F7RBG2_9BACT</name>
<dbReference type="GO" id="GO:0005829">
    <property type="term" value="C:cytosol"/>
    <property type="evidence" value="ECO:0007669"/>
    <property type="project" value="TreeGrafter"/>
</dbReference>
<dbReference type="InterPro" id="IPR000623">
    <property type="entry name" value="Shikimate_kinase/TSH1"/>
</dbReference>
<evidence type="ECO:0000256" key="6">
    <source>
        <dbReference type="ARBA" id="ARBA00023141"/>
    </source>
</evidence>
<sequence length="179" mass="20538">MEQKKNNIILVGFMGTGKSVVGKKLSRVLKRELVDTDSLIEKKAGKSIPKIFSEDGEEHFRGLESEVAKEVSKKKNCVIIAGGGIVLREENIRVLKTNGILICLEASPEVIYERVKNDTYRPLLQVKDPLQKIRDLLEYRKKYYDRADYFIDTSELIIDEVVDEIMKYEMSKSKVQNPK</sequence>
<dbReference type="InterPro" id="IPR027417">
    <property type="entry name" value="P-loop_NTPase"/>
</dbReference>
<dbReference type="HAMAP" id="MF_00109">
    <property type="entry name" value="Shikimate_kinase"/>
    <property type="match status" value="1"/>
</dbReference>
<dbReference type="EC" id="2.7.1.71" evidence="7"/>
<evidence type="ECO:0000256" key="3">
    <source>
        <dbReference type="ARBA" id="ARBA00022741"/>
    </source>
</evidence>
<reference evidence="8 9" key="1">
    <citation type="journal article" date="2016" name="Nat. Commun.">
        <title>Thousands of microbial genomes shed light on interconnected biogeochemical processes in an aquifer system.</title>
        <authorList>
            <person name="Anantharaman K."/>
            <person name="Brown C.T."/>
            <person name="Hug L.A."/>
            <person name="Sharon I."/>
            <person name="Castelle C.J."/>
            <person name="Probst A.J."/>
            <person name="Thomas B.C."/>
            <person name="Singh A."/>
            <person name="Wilkins M.J."/>
            <person name="Karaoz U."/>
            <person name="Brodie E.L."/>
            <person name="Williams K.H."/>
            <person name="Hubbard S.S."/>
            <person name="Banfield J.F."/>
        </authorList>
    </citation>
    <scope>NUCLEOTIDE SEQUENCE [LARGE SCALE GENOMIC DNA]</scope>
</reference>
<dbReference type="PANTHER" id="PTHR21087">
    <property type="entry name" value="SHIKIMATE KINASE"/>
    <property type="match status" value="1"/>
</dbReference>
<evidence type="ECO:0000313" key="9">
    <source>
        <dbReference type="Proteomes" id="UP000178526"/>
    </source>
</evidence>
<comment type="caution">
    <text evidence="8">The sequence shown here is derived from an EMBL/GenBank/DDBJ whole genome shotgun (WGS) entry which is preliminary data.</text>
</comment>
<feature type="binding site" evidence="7">
    <location>
        <position position="61"/>
    </location>
    <ligand>
        <name>substrate</name>
    </ligand>
</feature>
<organism evidence="8 9">
    <name type="scientific">Candidatus Schekmanbacteria bacterium GWA2_38_11</name>
    <dbReference type="NCBI Taxonomy" id="1817876"/>
    <lineage>
        <taxon>Bacteria</taxon>
        <taxon>Candidatus Schekmaniibacteriota</taxon>
    </lineage>
</organism>
<evidence type="ECO:0000313" key="8">
    <source>
        <dbReference type="EMBL" id="OGL38700.1"/>
    </source>
</evidence>
<dbReference type="GO" id="GO:0004765">
    <property type="term" value="F:shikimate kinase activity"/>
    <property type="evidence" value="ECO:0007669"/>
    <property type="project" value="UniProtKB-UniRule"/>
</dbReference>
<dbReference type="GO" id="GO:0008652">
    <property type="term" value="P:amino acid biosynthetic process"/>
    <property type="evidence" value="ECO:0007669"/>
    <property type="project" value="UniProtKB-KW"/>
</dbReference>
<comment type="similarity">
    <text evidence="7">Belongs to the shikimate kinase family.</text>
</comment>
<feature type="binding site" evidence="7">
    <location>
        <begin position="15"/>
        <end position="20"/>
    </location>
    <ligand>
        <name>ATP</name>
        <dbReference type="ChEBI" id="CHEBI:30616"/>
    </ligand>
</feature>
<dbReference type="InterPro" id="IPR031322">
    <property type="entry name" value="Shikimate/glucono_kinase"/>
</dbReference>
<dbReference type="SUPFAM" id="SSF52540">
    <property type="entry name" value="P-loop containing nucleoside triphosphate hydrolases"/>
    <property type="match status" value="1"/>
</dbReference>
<feature type="binding site" evidence="7">
    <location>
        <position position="83"/>
    </location>
    <ligand>
        <name>substrate</name>
    </ligand>
</feature>
<protein>
    <recommendedName>
        <fullName evidence="7">Shikimate kinase</fullName>
        <shortName evidence="7">SK</shortName>
        <ecNumber evidence="7">2.7.1.71</ecNumber>
    </recommendedName>
</protein>
<dbReference type="GO" id="GO:0000287">
    <property type="term" value="F:magnesium ion binding"/>
    <property type="evidence" value="ECO:0007669"/>
    <property type="project" value="UniProtKB-UniRule"/>
</dbReference>
<dbReference type="GO" id="GO:0005524">
    <property type="term" value="F:ATP binding"/>
    <property type="evidence" value="ECO:0007669"/>
    <property type="project" value="UniProtKB-UniRule"/>
</dbReference>
<comment type="cofactor">
    <cofactor evidence="7">
        <name>Mg(2+)</name>
        <dbReference type="ChEBI" id="CHEBI:18420"/>
    </cofactor>
    <text evidence="7">Binds 1 Mg(2+) ion per subunit.</text>
</comment>
<dbReference type="GO" id="GO:0009073">
    <property type="term" value="P:aromatic amino acid family biosynthetic process"/>
    <property type="evidence" value="ECO:0007669"/>
    <property type="project" value="UniProtKB-KW"/>
</dbReference>
<dbReference type="UniPathway" id="UPA00053">
    <property type="reaction ID" value="UER00088"/>
</dbReference>
<keyword evidence="3 7" id="KW-0547">Nucleotide-binding</keyword>
<evidence type="ECO:0000256" key="1">
    <source>
        <dbReference type="ARBA" id="ARBA00022605"/>
    </source>
</evidence>
<keyword evidence="5 7" id="KW-0067">ATP-binding</keyword>
<comment type="function">
    <text evidence="7">Catalyzes the specific phosphorylation of the 3-hydroxyl group of shikimic acid using ATP as a cosubstrate.</text>
</comment>
<gene>
    <name evidence="7" type="primary">aroK</name>
    <name evidence="8" type="ORF">A2042_01355</name>
</gene>
<feature type="binding site" evidence="7">
    <location>
        <position position="121"/>
    </location>
    <ligand>
        <name>ATP</name>
        <dbReference type="ChEBI" id="CHEBI:30616"/>
    </ligand>
</feature>
<keyword evidence="7" id="KW-0460">Magnesium</keyword>
<keyword evidence="2 7" id="KW-0808">Transferase</keyword>
<dbReference type="Pfam" id="PF01202">
    <property type="entry name" value="SKI"/>
    <property type="match status" value="1"/>
</dbReference>
<dbReference type="GO" id="GO:0009423">
    <property type="term" value="P:chorismate biosynthetic process"/>
    <property type="evidence" value="ECO:0007669"/>
    <property type="project" value="UniProtKB-UniRule"/>
</dbReference>
<dbReference type="Proteomes" id="UP000178526">
    <property type="component" value="Unassembled WGS sequence"/>
</dbReference>
<feature type="binding site" evidence="7">
    <location>
        <position position="19"/>
    </location>
    <ligand>
        <name>Mg(2+)</name>
        <dbReference type="ChEBI" id="CHEBI:18420"/>
    </ligand>
</feature>
<evidence type="ECO:0000256" key="7">
    <source>
        <dbReference type="HAMAP-Rule" id="MF_00109"/>
    </source>
</evidence>
<evidence type="ECO:0000256" key="5">
    <source>
        <dbReference type="ARBA" id="ARBA00022840"/>
    </source>
</evidence>
<comment type="pathway">
    <text evidence="7">Metabolic intermediate biosynthesis; chorismate biosynthesis; chorismate from D-erythrose 4-phosphate and phosphoenolpyruvate: step 5/7.</text>
</comment>
<dbReference type="NCBIfam" id="NF010553">
    <property type="entry name" value="PRK13947.1"/>
    <property type="match status" value="1"/>
</dbReference>
<dbReference type="PANTHER" id="PTHR21087:SF16">
    <property type="entry name" value="SHIKIMATE KINASE 1, CHLOROPLASTIC"/>
    <property type="match status" value="1"/>
</dbReference>
<keyword evidence="1 7" id="KW-0028">Amino-acid biosynthesis</keyword>
<comment type="caution">
    <text evidence="7">Lacks conserved residue(s) required for the propagation of feature annotation.</text>
</comment>
<dbReference type="CDD" id="cd00464">
    <property type="entry name" value="SK"/>
    <property type="match status" value="1"/>
</dbReference>
<keyword evidence="7" id="KW-0479">Metal-binding</keyword>
<keyword evidence="7" id="KW-0963">Cytoplasm</keyword>
<proteinExistence type="inferred from homology"/>
<keyword evidence="6 7" id="KW-0057">Aromatic amino acid biosynthesis</keyword>
<dbReference type="Gene3D" id="3.40.50.300">
    <property type="entry name" value="P-loop containing nucleotide triphosphate hydrolases"/>
    <property type="match status" value="1"/>
</dbReference>
<comment type="catalytic activity">
    <reaction evidence="7">
        <text>shikimate + ATP = 3-phosphoshikimate + ADP + H(+)</text>
        <dbReference type="Rhea" id="RHEA:13121"/>
        <dbReference type="ChEBI" id="CHEBI:15378"/>
        <dbReference type="ChEBI" id="CHEBI:30616"/>
        <dbReference type="ChEBI" id="CHEBI:36208"/>
        <dbReference type="ChEBI" id="CHEBI:145989"/>
        <dbReference type="ChEBI" id="CHEBI:456216"/>
        <dbReference type="EC" id="2.7.1.71"/>
    </reaction>
</comment>
<dbReference type="EMBL" id="MGDB01000140">
    <property type="protein sequence ID" value="OGL38700.1"/>
    <property type="molecule type" value="Genomic_DNA"/>
</dbReference>
<comment type="subunit">
    <text evidence="7">Monomer.</text>
</comment>